<keyword evidence="5" id="KW-0413">Isomerase</keyword>
<evidence type="ECO:0000313" key="11">
    <source>
        <dbReference type="Proteomes" id="UP000267821"/>
    </source>
</evidence>
<name>A0A3N4LAE7_9PEZI</name>
<dbReference type="Proteomes" id="UP000267821">
    <property type="component" value="Unassembled WGS sequence"/>
</dbReference>
<sequence length="493" mass="54184">MVQIPKLTLAALLLAGPASALYTKSGPVQLLDQKSFEKEILQSDSAAIVEFFAPWCGHCKGLAPHYEKAAKNLKGIAKVAAVDCDDEKNKPLCASQGVQGYPTLKIIKPSSKKGKPIVEDYQGPRTAKGIVDAVVDRIPNHVTRLTSGKVNDWLTKNNGTTKGVLFTPRGTTSALYRALAIEFLGRAEFAQIRDKEEDAVKLFGVEKFPTFIVLPGGDAPGRVYDGAMKIDALTKFVRSIAPAKKEGPKESKKESKRTEKEDKRETKEEKERIKRERGEEKERVKRETREEKVKREMRKEKEKKQTTEDAPPSPVLEEISKVALVIPELADGATLASTCFSPKSKTCVLAFVPPSTVDPSEDPALSGLNAANEKVSATTKTFTFFKISSSSTHGKALAEALELTIGSEKPTVIAVNGHRRWYRVFSGNNDAEGLLAWLDAITMGEVKKQKLPKGLFQEKEKVEVPPPVESPAEEVPPPPMEETKLTMVEHEEL</sequence>
<evidence type="ECO:0000313" key="10">
    <source>
        <dbReference type="EMBL" id="RPB19833.1"/>
    </source>
</evidence>
<feature type="compositionally biased region" description="Basic and acidic residues" evidence="7">
    <location>
        <begin position="243"/>
        <end position="307"/>
    </location>
</feature>
<dbReference type="PANTHER" id="PTHR45815:SF3">
    <property type="entry name" value="PROTEIN DISULFIDE-ISOMERASE A6"/>
    <property type="match status" value="1"/>
</dbReference>
<evidence type="ECO:0000256" key="7">
    <source>
        <dbReference type="SAM" id="MobiDB-lite"/>
    </source>
</evidence>
<gene>
    <name evidence="10" type="ORF">L211DRAFT_842248</name>
</gene>
<evidence type="ECO:0000256" key="2">
    <source>
        <dbReference type="ARBA" id="ARBA00004319"/>
    </source>
</evidence>
<dbReference type="GO" id="GO:0034976">
    <property type="term" value="P:response to endoplasmic reticulum stress"/>
    <property type="evidence" value="ECO:0007669"/>
    <property type="project" value="TreeGrafter"/>
</dbReference>
<keyword evidence="11" id="KW-1185">Reference proteome</keyword>
<dbReference type="GO" id="GO:0015035">
    <property type="term" value="F:protein-disulfide reductase activity"/>
    <property type="evidence" value="ECO:0007669"/>
    <property type="project" value="TreeGrafter"/>
</dbReference>
<dbReference type="AlphaFoldDB" id="A0A3N4LAE7"/>
<protein>
    <recommendedName>
        <fullName evidence="3">protein disulfide-isomerase</fullName>
        <ecNumber evidence="3">5.3.4.1</ecNumber>
    </recommendedName>
</protein>
<evidence type="ECO:0000256" key="6">
    <source>
        <dbReference type="ARBA" id="ARBA00023284"/>
    </source>
</evidence>
<dbReference type="Pfam" id="PF24541">
    <property type="entry name" value="Thioredox_PDIA6_C"/>
    <property type="match status" value="1"/>
</dbReference>
<feature type="region of interest" description="Disordered" evidence="7">
    <location>
        <begin position="243"/>
        <end position="313"/>
    </location>
</feature>
<dbReference type="EC" id="5.3.4.1" evidence="3"/>
<reference evidence="10 11" key="1">
    <citation type="journal article" date="2018" name="Nat. Ecol. Evol.">
        <title>Pezizomycetes genomes reveal the molecular basis of ectomycorrhizal truffle lifestyle.</title>
        <authorList>
            <person name="Murat C."/>
            <person name="Payen T."/>
            <person name="Noel B."/>
            <person name="Kuo A."/>
            <person name="Morin E."/>
            <person name="Chen J."/>
            <person name="Kohler A."/>
            <person name="Krizsan K."/>
            <person name="Balestrini R."/>
            <person name="Da Silva C."/>
            <person name="Montanini B."/>
            <person name="Hainaut M."/>
            <person name="Levati E."/>
            <person name="Barry K.W."/>
            <person name="Belfiori B."/>
            <person name="Cichocki N."/>
            <person name="Clum A."/>
            <person name="Dockter R.B."/>
            <person name="Fauchery L."/>
            <person name="Guy J."/>
            <person name="Iotti M."/>
            <person name="Le Tacon F."/>
            <person name="Lindquist E.A."/>
            <person name="Lipzen A."/>
            <person name="Malagnac F."/>
            <person name="Mello A."/>
            <person name="Molinier V."/>
            <person name="Miyauchi S."/>
            <person name="Poulain J."/>
            <person name="Riccioni C."/>
            <person name="Rubini A."/>
            <person name="Sitrit Y."/>
            <person name="Splivallo R."/>
            <person name="Traeger S."/>
            <person name="Wang M."/>
            <person name="Zifcakova L."/>
            <person name="Wipf D."/>
            <person name="Zambonelli A."/>
            <person name="Paolocci F."/>
            <person name="Nowrousian M."/>
            <person name="Ottonello S."/>
            <person name="Baldrian P."/>
            <person name="Spatafora J.W."/>
            <person name="Henrissat B."/>
            <person name="Nagy L.G."/>
            <person name="Aury J.M."/>
            <person name="Wincker P."/>
            <person name="Grigoriev I.V."/>
            <person name="Bonfante P."/>
            <person name="Martin F.M."/>
        </authorList>
    </citation>
    <scope>NUCLEOTIDE SEQUENCE [LARGE SCALE GENOMIC DNA]</scope>
    <source>
        <strain evidence="10 11">ATCC MYA-4762</strain>
    </source>
</reference>
<dbReference type="GO" id="GO:0005788">
    <property type="term" value="C:endoplasmic reticulum lumen"/>
    <property type="evidence" value="ECO:0007669"/>
    <property type="project" value="UniProtKB-SubCell"/>
</dbReference>
<evidence type="ECO:0000256" key="5">
    <source>
        <dbReference type="ARBA" id="ARBA00023235"/>
    </source>
</evidence>
<feature type="region of interest" description="Disordered" evidence="7">
    <location>
        <begin position="455"/>
        <end position="493"/>
    </location>
</feature>
<accession>A0A3N4LAE7</accession>
<dbReference type="PRINTS" id="PR00421">
    <property type="entry name" value="THIOREDOXIN"/>
</dbReference>
<feature type="signal peptide" evidence="8">
    <location>
        <begin position="1"/>
        <end position="20"/>
    </location>
</feature>
<comment type="catalytic activity">
    <reaction evidence="1">
        <text>Catalyzes the rearrangement of -S-S- bonds in proteins.</text>
        <dbReference type="EC" id="5.3.4.1"/>
    </reaction>
</comment>
<comment type="subcellular location">
    <subcellularLocation>
        <location evidence="2">Endoplasmic reticulum lumen</location>
    </subcellularLocation>
</comment>
<keyword evidence="6" id="KW-0676">Redox-active center</keyword>
<evidence type="ECO:0000256" key="4">
    <source>
        <dbReference type="ARBA" id="ARBA00023157"/>
    </source>
</evidence>
<evidence type="ECO:0000256" key="8">
    <source>
        <dbReference type="SAM" id="SignalP"/>
    </source>
</evidence>
<feature type="domain" description="Thioredoxin" evidence="9">
    <location>
        <begin position="10"/>
        <end position="140"/>
    </location>
</feature>
<dbReference type="InParanoid" id="A0A3N4LAE7"/>
<dbReference type="GO" id="GO:0003756">
    <property type="term" value="F:protein disulfide isomerase activity"/>
    <property type="evidence" value="ECO:0007669"/>
    <property type="project" value="UniProtKB-EC"/>
</dbReference>
<evidence type="ECO:0000256" key="1">
    <source>
        <dbReference type="ARBA" id="ARBA00001182"/>
    </source>
</evidence>
<dbReference type="EMBL" id="ML121582">
    <property type="protein sequence ID" value="RPB19833.1"/>
    <property type="molecule type" value="Genomic_DNA"/>
</dbReference>
<dbReference type="InterPro" id="IPR017937">
    <property type="entry name" value="Thioredoxin_CS"/>
</dbReference>
<proteinExistence type="predicted"/>
<dbReference type="InterPro" id="IPR057305">
    <property type="entry name" value="Thioredox_PDIA6_C"/>
</dbReference>
<dbReference type="InterPro" id="IPR013766">
    <property type="entry name" value="Thioredoxin_domain"/>
</dbReference>
<evidence type="ECO:0000259" key="9">
    <source>
        <dbReference type="PROSITE" id="PS51352"/>
    </source>
</evidence>
<feature type="chain" id="PRO_5018015981" description="protein disulfide-isomerase" evidence="8">
    <location>
        <begin position="21"/>
        <end position="493"/>
    </location>
</feature>
<dbReference type="PROSITE" id="PS51352">
    <property type="entry name" value="THIOREDOXIN_2"/>
    <property type="match status" value="1"/>
</dbReference>
<dbReference type="InterPro" id="IPR036249">
    <property type="entry name" value="Thioredoxin-like_sf"/>
</dbReference>
<organism evidence="10 11">
    <name type="scientific">Terfezia boudieri ATCC MYA-4762</name>
    <dbReference type="NCBI Taxonomy" id="1051890"/>
    <lineage>
        <taxon>Eukaryota</taxon>
        <taxon>Fungi</taxon>
        <taxon>Dikarya</taxon>
        <taxon>Ascomycota</taxon>
        <taxon>Pezizomycotina</taxon>
        <taxon>Pezizomycetes</taxon>
        <taxon>Pezizales</taxon>
        <taxon>Pezizaceae</taxon>
        <taxon>Terfezia</taxon>
    </lineage>
</organism>
<dbReference type="CDD" id="cd03002">
    <property type="entry name" value="PDI_a_MPD1_like"/>
    <property type="match status" value="1"/>
</dbReference>
<dbReference type="Gene3D" id="3.40.30.10">
    <property type="entry name" value="Glutaredoxin"/>
    <property type="match status" value="2"/>
</dbReference>
<feature type="compositionally biased region" description="Basic and acidic residues" evidence="7">
    <location>
        <begin position="481"/>
        <end position="493"/>
    </location>
</feature>
<keyword evidence="4" id="KW-1015">Disulfide bond</keyword>
<evidence type="ECO:0000256" key="3">
    <source>
        <dbReference type="ARBA" id="ARBA00012723"/>
    </source>
</evidence>
<dbReference type="SUPFAM" id="SSF52833">
    <property type="entry name" value="Thioredoxin-like"/>
    <property type="match status" value="2"/>
</dbReference>
<feature type="compositionally biased region" description="Pro residues" evidence="7">
    <location>
        <begin position="464"/>
        <end position="480"/>
    </location>
</feature>
<keyword evidence="8" id="KW-0732">Signal</keyword>
<dbReference type="PANTHER" id="PTHR45815">
    <property type="entry name" value="PROTEIN DISULFIDE-ISOMERASE A6"/>
    <property type="match status" value="1"/>
</dbReference>
<dbReference type="PROSITE" id="PS00194">
    <property type="entry name" value="THIOREDOXIN_1"/>
    <property type="match status" value="1"/>
</dbReference>
<dbReference type="Pfam" id="PF00085">
    <property type="entry name" value="Thioredoxin"/>
    <property type="match status" value="1"/>
</dbReference>
<dbReference type="OrthoDB" id="10264505at2759"/>
<dbReference type="STRING" id="1051890.A0A3N4LAE7"/>